<name>A0A158CWN1_9BURK</name>
<proteinExistence type="predicted"/>
<gene>
    <name evidence="1" type="ORF">AWB79_06011</name>
</gene>
<dbReference type="EMBL" id="FCOA02000028">
    <property type="protein sequence ID" value="SAK85997.1"/>
    <property type="molecule type" value="Genomic_DNA"/>
</dbReference>
<sequence length="258" mass="28413">METLTMDVAQASGAAPMLTDLWRRRTKLSHDEMLSIYNLVQGALRTYHPPELHALREDKEELIAQFIYTKVLRLDPGHGGSHSGEQSAPSSGYAVCAYFRRFLIDHLRSASHQRDVSMEVDGVEAQMDEHARALDDPVRSVLIQHGLDESRVRHLAREFIGGLDKYEQLVLAGTFGWCSGDKGGLVGIASRHHIPSYHYRALKLGVTLKKSAQSGDFAATKIGRWIGGTLGIAISADNQSAILLVLNLLALESSQCAR</sequence>
<reference evidence="1" key="1">
    <citation type="submission" date="2016-01" db="EMBL/GenBank/DDBJ databases">
        <authorList>
            <person name="Peeters C."/>
        </authorList>
    </citation>
    <scope>NUCLEOTIDE SEQUENCE</scope>
    <source>
        <strain evidence="1">LMG 29322</strain>
    </source>
</reference>
<keyword evidence="2" id="KW-1185">Reference proteome</keyword>
<comment type="caution">
    <text evidence="1">The sequence shown here is derived from an EMBL/GenBank/DDBJ whole genome shotgun (WGS) entry which is preliminary data.</text>
</comment>
<evidence type="ECO:0000313" key="1">
    <source>
        <dbReference type="EMBL" id="SAK85997.1"/>
    </source>
</evidence>
<dbReference type="AlphaFoldDB" id="A0A158CWN1"/>
<dbReference type="RefSeq" id="WP_061171051.1">
    <property type="nucleotide sequence ID" value="NZ_FCOA02000028.1"/>
</dbReference>
<organism evidence="1 2">
    <name type="scientific">Caballeronia hypogeia</name>
    <dbReference type="NCBI Taxonomy" id="1777140"/>
    <lineage>
        <taxon>Bacteria</taxon>
        <taxon>Pseudomonadati</taxon>
        <taxon>Pseudomonadota</taxon>
        <taxon>Betaproteobacteria</taxon>
        <taxon>Burkholderiales</taxon>
        <taxon>Burkholderiaceae</taxon>
        <taxon>Caballeronia</taxon>
    </lineage>
</organism>
<accession>A0A158CWN1</accession>
<dbReference type="Proteomes" id="UP000054851">
    <property type="component" value="Unassembled WGS sequence"/>
</dbReference>
<evidence type="ECO:0000313" key="2">
    <source>
        <dbReference type="Proteomes" id="UP000054851"/>
    </source>
</evidence>
<protein>
    <submittedName>
        <fullName evidence="1">Uncharacterized protein</fullName>
    </submittedName>
</protein>